<dbReference type="NCBIfam" id="NF040898">
    <property type="entry name" value="CC_mini_metal"/>
    <property type="match status" value="1"/>
</dbReference>
<dbReference type="AlphaFoldDB" id="A0A3B0UMH6"/>
<organism evidence="1">
    <name type="scientific">hydrothermal vent metagenome</name>
    <dbReference type="NCBI Taxonomy" id="652676"/>
    <lineage>
        <taxon>unclassified sequences</taxon>
        <taxon>metagenomes</taxon>
        <taxon>ecological metagenomes</taxon>
    </lineage>
</organism>
<protein>
    <recommendedName>
        <fullName evidence="2">HMA domain-containing protein</fullName>
    </recommendedName>
</protein>
<evidence type="ECO:0000313" key="1">
    <source>
        <dbReference type="EMBL" id="VAW20796.1"/>
    </source>
</evidence>
<evidence type="ECO:0008006" key="2">
    <source>
        <dbReference type="Google" id="ProtNLM"/>
    </source>
</evidence>
<name>A0A3B0UMH6_9ZZZZ</name>
<accession>A0A3B0UMH6</accession>
<reference evidence="1" key="1">
    <citation type="submission" date="2018-06" db="EMBL/GenBank/DDBJ databases">
        <authorList>
            <person name="Zhirakovskaya E."/>
        </authorList>
    </citation>
    <scope>NUCLEOTIDE SEQUENCE</scope>
</reference>
<sequence length="108" mass="12515">MDNQNSLKIVEVEQALSEDEQKDYRLKLAGLAKVAGVISICLESEELYLEYDPYKCSIEFIQAELEKIGFPTKKKKKQNFFQKSINKLAQENQESYSNKKLECCNLNK</sequence>
<proteinExistence type="predicted"/>
<gene>
    <name evidence="1" type="ORF">MNBD_BACTEROID01-1148</name>
</gene>
<dbReference type="EMBL" id="UOEP01000128">
    <property type="protein sequence ID" value="VAW20796.1"/>
    <property type="molecule type" value="Genomic_DNA"/>
</dbReference>